<sequence length="608" mass="67978">MELKAIDRIAAKIRAGAEISAGDLDTIDVTDALACEEVRFAILRPLVDRGEDRLAAAILDRMVQGPHATQADRVLLARLVWEFDPDRARSTFDDLMKDHRGDPRGLSMVLTRLMMAGEVDAAADYAENYADWPADARLTGLALKALTRAGREDTAMAMLEARDAGAGEEQLEQRLQMLNARGEFDKAIAIAPATTDDTITSPAIHIEVGDAMLGRQRSVEAVEHYTRALELEPGNLRALLRRGEILLTKGDHQNARADLEQALEQAPHLPHLRVWLARALKATGEYDRAAELMTEACLADPENETLRRAAASALNQAGQQEAAIRLYDHLIDARRRRLPNDFESGLDALWDRLEDANIPKARFDWAWRFRDPEVWPDSRRAEWEDRGRWGLLADRLIYDWLECRMDQAEQLVERVAELDPLEAMVRPLVEQGRGLVFASAHIGAMFSGPLALELLGLENRWLASTPGLPTVDFARQLISTSDQTEAQVARQAMRVLGQGCTLTIAIDGAMNVAAPRIPFEGQEITYSSFAARLAYKQRAPSIFAVPQWHGKTIEFHLTIMPYPEEGETMEQYTARWREAYLEQLRIAISGAPENLRLAGGIWRHIQPG</sequence>
<keyword evidence="5" id="KW-1185">Reference proteome</keyword>
<dbReference type="SUPFAM" id="SSF48452">
    <property type="entry name" value="TPR-like"/>
    <property type="match status" value="1"/>
</dbReference>
<feature type="repeat" description="TPR" evidence="3">
    <location>
        <begin position="202"/>
        <end position="235"/>
    </location>
</feature>
<dbReference type="RefSeq" id="WP_136693723.1">
    <property type="nucleotide sequence ID" value="NZ_SSHH01000002.1"/>
</dbReference>
<dbReference type="AlphaFoldDB" id="A0A4V4U969"/>
<evidence type="ECO:0000256" key="1">
    <source>
        <dbReference type="ARBA" id="ARBA00022737"/>
    </source>
</evidence>
<name>A0A4V4U969_9SPHN</name>
<dbReference type="OrthoDB" id="8978942at2"/>
<feature type="repeat" description="TPR" evidence="3">
    <location>
        <begin position="236"/>
        <end position="269"/>
    </location>
</feature>
<dbReference type="PANTHER" id="PTHR44858:SF1">
    <property type="entry name" value="UDP-N-ACETYLGLUCOSAMINE--PEPTIDE N-ACETYLGLUCOSAMINYLTRANSFERASE SPINDLY-RELATED"/>
    <property type="match status" value="1"/>
</dbReference>
<gene>
    <name evidence="4" type="ORF">E5222_10665</name>
</gene>
<keyword evidence="1" id="KW-0677">Repeat</keyword>
<dbReference type="PROSITE" id="PS50005">
    <property type="entry name" value="TPR"/>
    <property type="match status" value="2"/>
</dbReference>
<keyword evidence="2 3" id="KW-0802">TPR repeat</keyword>
<evidence type="ECO:0000256" key="2">
    <source>
        <dbReference type="ARBA" id="ARBA00022803"/>
    </source>
</evidence>
<dbReference type="Pfam" id="PF14559">
    <property type="entry name" value="TPR_19"/>
    <property type="match status" value="1"/>
</dbReference>
<accession>A0A4V4U969</accession>
<dbReference type="PANTHER" id="PTHR44858">
    <property type="entry name" value="TETRATRICOPEPTIDE REPEAT PROTEIN 6"/>
    <property type="match status" value="1"/>
</dbReference>
<comment type="caution">
    <text evidence="4">The sequence shown here is derived from an EMBL/GenBank/DDBJ whole genome shotgun (WGS) entry which is preliminary data.</text>
</comment>
<dbReference type="Proteomes" id="UP000309389">
    <property type="component" value="Unassembled WGS sequence"/>
</dbReference>
<dbReference type="EMBL" id="SSHH01000002">
    <property type="protein sequence ID" value="TIX50703.1"/>
    <property type="molecule type" value="Genomic_DNA"/>
</dbReference>
<dbReference type="InterPro" id="IPR019734">
    <property type="entry name" value="TPR_rpt"/>
</dbReference>
<reference evidence="4 5" key="1">
    <citation type="submission" date="2019-04" db="EMBL/GenBank/DDBJ databases">
        <title>Altererythrobacter aquimixticola sp. nov., isolated from sediment of junction between the ocean and a freshwater spring.</title>
        <authorList>
            <person name="Yoon J.-H."/>
        </authorList>
    </citation>
    <scope>NUCLEOTIDE SEQUENCE [LARGE SCALE GENOMIC DNA]</scope>
    <source>
        <strain evidence="4 5">SSKS-13</strain>
    </source>
</reference>
<proteinExistence type="predicted"/>
<dbReference type="InterPro" id="IPR011990">
    <property type="entry name" value="TPR-like_helical_dom_sf"/>
</dbReference>
<organism evidence="4 5">
    <name type="scientific">Alteraurantiacibacter aquimixticola</name>
    <dbReference type="NCBI Taxonomy" id="2489173"/>
    <lineage>
        <taxon>Bacteria</taxon>
        <taxon>Pseudomonadati</taxon>
        <taxon>Pseudomonadota</taxon>
        <taxon>Alphaproteobacteria</taxon>
        <taxon>Sphingomonadales</taxon>
        <taxon>Erythrobacteraceae</taxon>
        <taxon>Alteraurantiacibacter</taxon>
    </lineage>
</organism>
<dbReference type="Gene3D" id="1.25.40.10">
    <property type="entry name" value="Tetratricopeptide repeat domain"/>
    <property type="match status" value="1"/>
</dbReference>
<protein>
    <submittedName>
        <fullName evidence="4">Tetratricopeptide repeat protein</fullName>
    </submittedName>
</protein>
<dbReference type="InterPro" id="IPR050498">
    <property type="entry name" value="Ycf3"/>
</dbReference>
<evidence type="ECO:0000313" key="5">
    <source>
        <dbReference type="Proteomes" id="UP000309389"/>
    </source>
</evidence>
<dbReference type="SMART" id="SM00028">
    <property type="entry name" value="TPR"/>
    <property type="match status" value="3"/>
</dbReference>
<evidence type="ECO:0000256" key="3">
    <source>
        <dbReference type="PROSITE-ProRule" id="PRU00339"/>
    </source>
</evidence>
<evidence type="ECO:0000313" key="4">
    <source>
        <dbReference type="EMBL" id="TIX50703.1"/>
    </source>
</evidence>